<organism evidence="1 2">
    <name type="scientific">Sphingomonas rubra</name>
    <dbReference type="NCBI Taxonomy" id="634430"/>
    <lineage>
        <taxon>Bacteria</taxon>
        <taxon>Pseudomonadati</taxon>
        <taxon>Pseudomonadota</taxon>
        <taxon>Alphaproteobacteria</taxon>
        <taxon>Sphingomonadales</taxon>
        <taxon>Sphingomonadaceae</taxon>
        <taxon>Sphingomonas</taxon>
    </lineage>
</organism>
<proteinExistence type="predicted"/>
<dbReference type="Proteomes" id="UP000199586">
    <property type="component" value="Unassembled WGS sequence"/>
</dbReference>
<gene>
    <name evidence="1" type="ORF">SAMN04488241_11198</name>
</gene>
<dbReference type="EMBL" id="FOXP01000011">
    <property type="protein sequence ID" value="SFP93431.1"/>
    <property type="molecule type" value="Genomic_DNA"/>
</dbReference>
<name>A0A1I5UDV6_9SPHN</name>
<evidence type="ECO:0000313" key="1">
    <source>
        <dbReference type="EMBL" id="SFP93431.1"/>
    </source>
</evidence>
<sequence length="117" mass="12891">MTAVQTTSGRHRLANDVVATINEFDQKRLDEMGGWQPLADLSGRTQFEAIDGDPDSVVFVDENRFQAIATVYVILVYGSGNDEDTMSDEYVATIQGHRDAGGIVIDSIEVDTTPFYE</sequence>
<accession>A0A1I5UDV6</accession>
<reference evidence="1 2" key="1">
    <citation type="submission" date="2016-10" db="EMBL/GenBank/DDBJ databases">
        <authorList>
            <person name="de Groot N.N."/>
        </authorList>
    </citation>
    <scope>NUCLEOTIDE SEQUENCE [LARGE SCALE GENOMIC DNA]</scope>
    <source>
        <strain evidence="1 2">CGMCC 1.9113</strain>
    </source>
</reference>
<dbReference type="AlphaFoldDB" id="A0A1I5UDV6"/>
<dbReference type="OrthoDB" id="8139221at2"/>
<dbReference type="STRING" id="634430.SAMN04488241_11198"/>
<protein>
    <submittedName>
        <fullName evidence="1">Uncharacterized protein</fullName>
    </submittedName>
</protein>
<dbReference type="RefSeq" id="WP_143090192.1">
    <property type="nucleotide sequence ID" value="NZ_FOXP01000011.1"/>
</dbReference>
<evidence type="ECO:0000313" key="2">
    <source>
        <dbReference type="Proteomes" id="UP000199586"/>
    </source>
</evidence>
<keyword evidence="2" id="KW-1185">Reference proteome</keyword>